<gene>
    <name evidence="4" type="ORF">AVDCRST_MAG26-2397</name>
</gene>
<proteinExistence type="predicted"/>
<dbReference type="PANTHER" id="PTHR44591:SF3">
    <property type="entry name" value="RESPONSE REGULATORY DOMAIN-CONTAINING PROTEIN"/>
    <property type="match status" value="1"/>
</dbReference>
<evidence type="ECO:0000256" key="1">
    <source>
        <dbReference type="ARBA" id="ARBA00022553"/>
    </source>
</evidence>
<dbReference type="SUPFAM" id="SSF52172">
    <property type="entry name" value="CheY-like"/>
    <property type="match status" value="1"/>
</dbReference>
<dbReference type="PANTHER" id="PTHR44591">
    <property type="entry name" value="STRESS RESPONSE REGULATOR PROTEIN 1"/>
    <property type="match status" value="1"/>
</dbReference>
<reference evidence="4" key="1">
    <citation type="submission" date="2020-02" db="EMBL/GenBank/DDBJ databases">
        <authorList>
            <person name="Meier V. D."/>
        </authorList>
    </citation>
    <scope>NUCLEOTIDE SEQUENCE</scope>
    <source>
        <strain evidence="4">AVDCRST_MAG26</strain>
    </source>
</reference>
<accession>A0A6J4IUR1</accession>
<dbReference type="PROSITE" id="PS50110">
    <property type="entry name" value="RESPONSE_REGULATORY"/>
    <property type="match status" value="1"/>
</dbReference>
<evidence type="ECO:0000256" key="2">
    <source>
        <dbReference type="PROSITE-ProRule" id="PRU00169"/>
    </source>
</evidence>
<dbReference type="Gene3D" id="3.40.50.2300">
    <property type="match status" value="1"/>
</dbReference>
<dbReference type="SMART" id="SM00448">
    <property type="entry name" value="REC"/>
    <property type="match status" value="1"/>
</dbReference>
<dbReference type="EMBL" id="CADCTK010000553">
    <property type="protein sequence ID" value="CAA9262569.1"/>
    <property type="molecule type" value="Genomic_DNA"/>
</dbReference>
<dbReference type="GO" id="GO:0000160">
    <property type="term" value="P:phosphorelay signal transduction system"/>
    <property type="evidence" value="ECO:0007669"/>
    <property type="project" value="InterPro"/>
</dbReference>
<feature type="domain" description="Response regulatory" evidence="3">
    <location>
        <begin position="7"/>
        <end position="123"/>
    </location>
</feature>
<evidence type="ECO:0000259" key="3">
    <source>
        <dbReference type="PROSITE" id="PS50110"/>
    </source>
</evidence>
<dbReference type="Pfam" id="PF00072">
    <property type="entry name" value="Response_reg"/>
    <property type="match status" value="1"/>
</dbReference>
<name>A0A6J4IUR1_9CHLR</name>
<dbReference type="InterPro" id="IPR001789">
    <property type="entry name" value="Sig_transdc_resp-reg_receiver"/>
</dbReference>
<feature type="modified residue" description="4-aspartylphosphate" evidence="2">
    <location>
        <position position="56"/>
    </location>
</feature>
<organism evidence="4">
    <name type="scientific">uncultured Chloroflexia bacterium</name>
    <dbReference type="NCBI Taxonomy" id="1672391"/>
    <lineage>
        <taxon>Bacteria</taxon>
        <taxon>Bacillati</taxon>
        <taxon>Chloroflexota</taxon>
        <taxon>Chloroflexia</taxon>
        <taxon>environmental samples</taxon>
    </lineage>
</organism>
<dbReference type="AlphaFoldDB" id="A0A6J4IUR1"/>
<dbReference type="InterPro" id="IPR050595">
    <property type="entry name" value="Bact_response_regulator"/>
</dbReference>
<protein>
    <recommendedName>
        <fullName evidence="3">Response regulatory domain-containing protein</fullName>
    </recommendedName>
</protein>
<sequence length="127" mass="13800">MSQAHPTIVVVDDDPDIVECLCDYLRGMGFNAVSCRPGQHASACIARHAPSIIILDVELGAITGVDVFHAVRADSTTRQVPVIFFTGNENKLRQQLPHYQALDAALVVKPDVAGLRALIHNLVHQQP</sequence>
<keyword evidence="1 2" id="KW-0597">Phosphoprotein</keyword>
<dbReference type="InterPro" id="IPR011006">
    <property type="entry name" value="CheY-like_superfamily"/>
</dbReference>
<evidence type="ECO:0000313" key="4">
    <source>
        <dbReference type="EMBL" id="CAA9262569.1"/>
    </source>
</evidence>